<dbReference type="EMBL" id="CP053452">
    <property type="protein sequence ID" value="QJW98117.1"/>
    <property type="molecule type" value="Genomic_DNA"/>
</dbReference>
<keyword evidence="3" id="KW-1185">Reference proteome</keyword>
<gene>
    <name evidence="2" type="ORF">FTUN_5697</name>
</gene>
<dbReference type="AlphaFoldDB" id="A0A6M5YVL1"/>
<name>A0A6M5YVL1_9BACT</name>
<accession>A0A6M5YVL1</accession>
<organism evidence="2 3">
    <name type="scientific">Frigoriglobus tundricola</name>
    <dbReference type="NCBI Taxonomy" id="2774151"/>
    <lineage>
        <taxon>Bacteria</taxon>
        <taxon>Pseudomonadati</taxon>
        <taxon>Planctomycetota</taxon>
        <taxon>Planctomycetia</taxon>
        <taxon>Gemmatales</taxon>
        <taxon>Gemmataceae</taxon>
        <taxon>Frigoriglobus</taxon>
    </lineage>
</organism>
<dbReference type="Proteomes" id="UP000503447">
    <property type="component" value="Chromosome"/>
</dbReference>
<proteinExistence type="predicted"/>
<dbReference type="KEGG" id="ftj:FTUN_5697"/>
<feature type="compositionally biased region" description="Basic residues" evidence="1">
    <location>
        <begin position="1"/>
        <end position="24"/>
    </location>
</feature>
<evidence type="ECO:0000313" key="2">
    <source>
        <dbReference type="EMBL" id="QJW98117.1"/>
    </source>
</evidence>
<reference evidence="3" key="1">
    <citation type="submission" date="2020-05" db="EMBL/GenBank/DDBJ databases">
        <title>Frigoriglobus tundricola gen. nov., sp. nov., a psychrotolerant cellulolytic planctomycete of the family Gemmataceae with two divergent copies of 16S rRNA gene.</title>
        <authorList>
            <person name="Kulichevskaya I.S."/>
            <person name="Ivanova A.A."/>
            <person name="Naumoff D.G."/>
            <person name="Beletsky A.V."/>
            <person name="Rijpstra W.I.C."/>
            <person name="Sinninghe Damste J.S."/>
            <person name="Mardanov A.V."/>
            <person name="Ravin N.V."/>
            <person name="Dedysh S.N."/>
        </authorList>
    </citation>
    <scope>NUCLEOTIDE SEQUENCE [LARGE SCALE GENOMIC DNA]</scope>
    <source>
        <strain evidence="3">PL17</strain>
    </source>
</reference>
<feature type="region of interest" description="Disordered" evidence="1">
    <location>
        <begin position="1"/>
        <end position="38"/>
    </location>
</feature>
<protein>
    <submittedName>
        <fullName evidence="2">Uncharacterized protein</fullName>
    </submittedName>
</protein>
<feature type="compositionally biased region" description="Basic and acidic residues" evidence="1">
    <location>
        <begin position="25"/>
        <end position="38"/>
    </location>
</feature>
<evidence type="ECO:0000256" key="1">
    <source>
        <dbReference type="SAM" id="MobiDB-lite"/>
    </source>
</evidence>
<evidence type="ECO:0000313" key="3">
    <source>
        <dbReference type="Proteomes" id="UP000503447"/>
    </source>
</evidence>
<sequence>MVVRRPKLSPQRHKARTRGHKKTEGRRPRTERAQRRAG</sequence>